<feature type="transmembrane region" description="Helical" evidence="8">
    <location>
        <begin position="133"/>
        <end position="152"/>
    </location>
</feature>
<dbReference type="GO" id="GO:0005886">
    <property type="term" value="C:plasma membrane"/>
    <property type="evidence" value="ECO:0007669"/>
    <property type="project" value="UniProtKB-SubCell"/>
</dbReference>
<keyword evidence="4 8" id="KW-1133">Transmembrane helix</keyword>
<comment type="function">
    <text evidence="8">Probably functions as a manganese efflux pump.</text>
</comment>
<dbReference type="InterPro" id="IPR003810">
    <property type="entry name" value="Mntp/YtaF"/>
</dbReference>
<proteinExistence type="inferred from homology"/>
<dbReference type="InterPro" id="IPR022929">
    <property type="entry name" value="Put_MntP"/>
</dbReference>
<evidence type="ECO:0000256" key="7">
    <source>
        <dbReference type="ARBA" id="ARBA00023211"/>
    </source>
</evidence>
<feature type="transmembrane region" description="Helical" evidence="8">
    <location>
        <begin position="158"/>
        <end position="179"/>
    </location>
</feature>
<feature type="transmembrane region" description="Helical" evidence="8">
    <location>
        <begin position="68"/>
        <end position="86"/>
    </location>
</feature>
<dbReference type="Pfam" id="PF02659">
    <property type="entry name" value="Mntp"/>
    <property type="match status" value="1"/>
</dbReference>
<organism evidence="9 10">
    <name type="scientific">Romboutsia hominis</name>
    <dbReference type="NCBI Taxonomy" id="1507512"/>
    <lineage>
        <taxon>Bacteria</taxon>
        <taxon>Bacillati</taxon>
        <taxon>Bacillota</taxon>
        <taxon>Clostridia</taxon>
        <taxon>Peptostreptococcales</taxon>
        <taxon>Peptostreptococcaceae</taxon>
        <taxon>Romboutsia</taxon>
    </lineage>
</organism>
<keyword evidence="5 8" id="KW-0406">Ion transport</keyword>
<dbReference type="EMBL" id="LN650648">
    <property type="protein sequence ID" value="CEI73440.1"/>
    <property type="molecule type" value="Genomic_DNA"/>
</dbReference>
<evidence type="ECO:0000256" key="1">
    <source>
        <dbReference type="ARBA" id="ARBA00022448"/>
    </source>
</evidence>
<reference evidence="9 10" key="1">
    <citation type="submission" date="2014-09" db="EMBL/GenBank/DDBJ databases">
        <authorList>
            <person name="Hornung B.V."/>
        </authorList>
    </citation>
    <scope>NUCLEOTIDE SEQUENCE [LARGE SCALE GENOMIC DNA]</scope>
    <source>
        <strain evidence="9 10">FRIFI</strain>
    </source>
</reference>
<feature type="transmembrane region" description="Helical" evidence="8">
    <location>
        <begin position="106"/>
        <end position="126"/>
    </location>
</feature>
<dbReference type="AlphaFoldDB" id="A0A2P2BSX3"/>
<dbReference type="RefSeq" id="WP_166505721.1">
    <property type="nucleotide sequence ID" value="NZ_JAKNTL010000007.1"/>
</dbReference>
<comment type="similarity">
    <text evidence="8">Belongs to the MntP (TC 9.B.29) family.</text>
</comment>
<name>A0A2P2BSX3_9FIRM</name>
<dbReference type="GO" id="GO:0005384">
    <property type="term" value="F:manganese ion transmembrane transporter activity"/>
    <property type="evidence" value="ECO:0007669"/>
    <property type="project" value="UniProtKB-UniRule"/>
</dbReference>
<dbReference type="PANTHER" id="PTHR35529:SF1">
    <property type="entry name" value="MANGANESE EFFLUX PUMP MNTP-RELATED"/>
    <property type="match status" value="1"/>
</dbReference>
<evidence type="ECO:0000256" key="5">
    <source>
        <dbReference type="ARBA" id="ARBA00023065"/>
    </source>
</evidence>
<dbReference type="Proteomes" id="UP000245695">
    <property type="component" value="Chromosome 1"/>
</dbReference>
<gene>
    <name evidence="8" type="primary">mntP</name>
    <name evidence="9" type="ORF">FRIFI_1911</name>
</gene>
<accession>A0A2P2BSX3</accession>
<evidence type="ECO:0000256" key="6">
    <source>
        <dbReference type="ARBA" id="ARBA00023136"/>
    </source>
</evidence>
<protein>
    <recommendedName>
        <fullName evidence="8">Putative manganese efflux pump MntP</fullName>
    </recommendedName>
</protein>
<keyword evidence="7 8" id="KW-0464">Manganese</keyword>
<evidence type="ECO:0000256" key="2">
    <source>
        <dbReference type="ARBA" id="ARBA00022475"/>
    </source>
</evidence>
<keyword evidence="1 8" id="KW-0813">Transport</keyword>
<dbReference type="PANTHER" id="PTHR35529">
    <property type="entry name" value="MANGANESE EFFLUX PUMP MNTP-RELATED"/>
    <property type="match status" value="1"/>
</dbReference>
<comment type="subcellular location">
    <subcellularLocation>
        <location evidence="8">Cell membrane</location>
        <topology evidence="8">Multi-pass membrane protein</topology>
    </subcellularLocation>
</comment>
<evidence type="ECO:0000256" key="3">
    <source>
        <dbReference type="ARBA" id="ARBA00022692"/>
    </source>
</evidence>
<evidence type="ECO:0000313" key="9">
    <source>
        <dbReference type="EMBL" id="CEI73440.1"/>
    </source>
</evidence>
<keyword evidence="3 8" id="KW-0812">Transmembrane</keyword>
<dbReference type="HAMAP" id="MF_01521">
    <property type="entry name" value="MntP_pump"/>
    <property type="match status" value="1"/>
</dbReference>
<dbReference type="KEGG" id="rhom:FRIFI_1911"/>
<keyword evidence="6 8" id="KW-0472">Membrane</keyword>
<keyword evidence="10" id="KW-1185">Reference proteome</keyword>
<evidence type="ECO:0000256" key="8">
    <source>
        <dbReference type="HAMAP-Rule" id="MF_01521"/>
    </source>
</evidence>
<evidence type="ECO:0000313" key="10">
    <source>
        <dbReference type="Proteomes" id="UP000245695"/>
    </source>
</evidence>
<evidence type="ECO:0000256" key="4">
    <source>
        <dbReference type="ARBA" id="ARBA00022989"/>
    </source>
</evidence>
<sequence>MGFLTIFFTAFALSMDAFAVSLTKGMTLKNINFWLASKVAFFFGLFQGGMPLIGYLLGVNFESYIKAFDHWIALILLSFLGLKMILDAKDKPEDTTSYYINNKDLIILSIATSIDALAVGVSFSFLSVNIIPISITISLVTFIVCFLGVLLGKKIGNLFKSSAQIIGGVLLILIGLNIFNNHTGIINLLF</sequence>
<keyword evidence="2 8" id="KW-1003">Cell membrane</keyword>
<feature type="transmembrane region" description="Helical" evidence="8">
    <location>
        <begin position="35"/>
        <end position="56"/>
    </location>
</feature>